<dbReference type="InterPro" id="IPR003680">
    <property type="entry name" value="Flavodoxin_fold"/>
</dbReference>
<dbReference type="RefSeq" id="WP_114190686.1">
    <property type="nucleotide sequence ID" value="NZ_CP029295.1"/>
</dbReference>
<dbReference type="Proteomes" id="UP000252477">
    <property type="component" value="Chromosome"/>
</dbReference>
<reference evidence="2 3" key="1">
    <citation type="submission" date="2018-05" db="EMBL/GenBank/DDBJ databases">
        <title>Annotation of the Mycoplasma phocidae genome.</title>
        <authorList>
            <person name="Brown D.R."/>
            <person name="Kutish G.F."/>
            <person name="Frasca S.Jr."/>
        </authorList>
    </citation>
    <scope>NUCLEOTIDE SEQUENCE [LARGE SCALE GENOMIC DNA]</scope>
    <source>
        <strain evidence="2 3">105</strain>
    </source>
</reference>
<dbReference type="Pfam" id="PF02525">
    <property type="entry name" value="Flavodoxin_2"/>
    <property type="match status" value="1"/>
</dbReference>
<sequence>MAKLLVLNGSPIPKSDSNSYRLLEFFVNEYRKNNPNDEIIDLDLNDLEMSTISLTSKNIGEFFNEKNSAQYIRLLKEVNKIVISAPMINLSIPTIVKNFFDRIIVANETFTHKESSNGKAKGLLKNLKIQIIATQGSPTTLEPKHIQMMEMIWKFLGAEISPSFLAAGINIAPLNSMTKDELVNYFKDELITKAKAF</sequence>
<feature type="domain" description="Flavodoxin-like fold" evidence="1">
    <location>
        <begin position="3"/>
        <end position="174"/>
    </location>
</feature>
<protein>
    <submittedName>
        <fullName evidence="2">FMN-dependent NADH-azoreductase</fullName>
    </submittedName>
</protein>
<dbReference type="KEGG" id="mpho:DA803_00455"/>
<dbReference type="OrthoDB" id="9805013at2"/>
<dbReference type="EMBL" id="CP029295">
    <property type="protein sequence ID" value="AXE60568.1"/>
    <property type="molecule type" value="Genomic_DNA"/>
</dbReference>
<dbReference type="PANTHER" id="PTHR43741">
    <property type="entry name" value="FMN-DEPENDENT NADH-AZOREDUCTASE 1"/>
    <property type="match status" value="1"/>
</dbReference>
<dbReference type="PANTHER" id="PTHR43741:SF4">
    <property type="entry name" value="FMN-DEPENDENT NADH:QUINONE OXIDOREDUCTASE"/>
    <property type="match status" value="1"/>
</dbReference>
<organism evidence="2 3">
    <name type="scientific">[Mycoplasma] phocae</name>
    <dbReference type="NCBI Taxonomy" id="142651"/>
    <lineage>
        <taxon>Bacteria</taxon>
        <taxon>Bacillati</taxon>
        <taxon>Mycoplasmatota</taxon>
        <taxon>Mycoplasmoidales</taxon>
        <taxon>Metamycoplasmataceae</taxon>
        <taxon>Metamycoplasma</taxon>
    </lineage>
</organism>
<dbReference type="InterPro" id="IPR050104">
    <property type="entry name" value="FMN-dep_NADH:Q_OxRdtase_AzoR1"/>
</dbReference>
<dbReference type="SUPFAM" id="SSF52218">
    <property type="entry name" value="Flavoproteins"/>
    <property type="match status" value="1"/>
</dbReference>
<name>A0A2Z5ISB9_9BACT</name>
<evidence type="ECO:0000313" key="2">
    <source>
        <dbReference type="EMBL" id="AXE60568.1"/>
    </source>
</evidence>
<evidence type="ECO:0000259" key="1">
    <source>
        <dbReference type="Pfam" id="PF02525"/>
    </source>
</evidence>
<dbReference type="Gene3D" id="3.40.50.360">
    <property type="match status" value="1"/>
</dbReference>
<dbReference type="AlphaFoldDB" id="A0A2Z5ISB9"/>
<accession>A0A2Z5ISB9</accession>
<dbReference type="InterPro" id="IPR029039">
    <property type="entry name" value="Flavoprotein-like_sf"/>
</dbReference>
<keyword evidence="3" id="KW-1185">Reference proteome</keyword>
<proteinExistence type="predicted"/>
<gene>
    <name evidence="2" type="ORF">DA803_00455</name>
</gene>
<dbReference type="NCBIfam" id="NF002370">
    <property type="entry name" value="PRK01355.1"/>
    <property type="match status" value="1"/>
</dbReference>
<evidence type="ECO:0000313" key="3">
    <source>
        <dbReference type="Proteomes" id="UP000252477"/>
    </source>
</evidence>